<feature type="compositionally biased region" description="Low complexity" evidence="1">
    <location>
        <begin position="10"/>
        <end position="59"/>
    </location>
</feature>
<dbReference type="EMBL" id="BTRK01000004">
    <property type="protein sequence ID" value="GMR46199.1"/>
    <property type="molecule type" value="Genomic_DNA"/>
</dbReference>
<reference evidence="3" key="1">
    <citation type="submission" date="2022-10" db="EMBL/GenBank/DDBJ databases">
        <title>Genome assembly of Pristionchus species.</title>
        <authorList>
            <person name="Yoshida K."/>
            <person name="Sommer R.J."/>
        </authorList>
    </citation>
    <scope>NUCLEOTIDE SEQUENCE [LARGE SCALE GENOMIC DNA]</scope>
    <source>
        <strain evidence="3">RS5460</strain>
    </source>
</reference>
<dbReference type="Proteomes" id="UP001328107">
    <property type="component" value="Unassembled WGS sequence"/>
</dbReference>
<keyword evidence="3" id="KW-1185">Reference proteome</keyword>
<evidence type="ECO:0000256" key="1">
    <source>
        <dbReference type="SAM" id="MobiDB-lite"/>
    </source>
</evidence>
<dbReference type="AlphaFoldDB" id="A0AAN5HZ90"/>
<evidence type="ECO:0000313" key="3">
    <source>
        <dbReference type="Proteomes" id="UP001328107"/>
    </source>
</evidence>
<organism evidence="2 3">
    <name type="scientific">Pristionchus mayeri</name>
    <dbReference type="NCBI Taxonomy" id="1317129"/>
    <lineage>
        <taxon>Eukaryota</taxon>
        <taxon>Metazoa</taxon>
        <taxon>Ecdysozoa</taxon>
        <taxon>Nematoda</taxon>
        <taxon>Chromadorea</taxon>
        <taxon>Rhabditida</taxon>
        <taxon>Rhabditina</taxon>
        <taxon>Diplogasteromorpha</taxon>
        <taxon>Diplogasteroidea</taxon>
        <taxon>Neodiplogasteridae</taxon>
        <taxon>Pristionchus</taxon>
    </lineage>
</organism>
<feature type="non-terminal residue" evidence="2">
    <location>
        <position position="1"/>
    </location>
</feature>
<proteinExistence type="predicted"/>
<feature type="region of interest" description="Disordered" evidence="1">
    <location>
        <begin position="1"/>
        <end position="108"/>
    </location>
</feature>
<gene>
    <name evidence="2" type="ORF">PMAYCL1PPCAC_16394</name>
</gene>
<evidence type="ECO:0000313" key="2">
    <source>
        <dbReference type="EMBL" id="GMR46199.1"/>
    </source>
</evidence>
<sequence>PLDMSLPGMPLATTSSSSSPLPFSPSLPSSSPAHSSNSAFTSSSTSASPVRVSPAASSLTPQRRDRCASLDFGPGGRMQLTARTGPQPTRMPLGTRHSDTPQTTSRRRRVSIDENYETTAQFIEQMRKELIKQL</sequence>
<protein>
    <submittedName>
        <fullName evidence="2">Uncharacterized protein</fullName>
    </submittedName>
</protein>
<comment type="caution">
    <text evidence="2">The sequence shown here is derived from an EMBL/GenBank/DDBJ whole genome shotgun (WGS) entry which is preliminary data.</text>
</comment>
<accession>A0AAN5HZ90</accession>
<name>A0AAN5HZ90_9BILA</name>